<reference evidence="2 3" key="1">
    <citation type="submission" date="2024-09" db="EMBL/GenBank/DDBJ databases">
        <title>Laminarin stimulates single cell rates of sulfate reduction while oxygen inhibits transcriptomic activity in coastal marine sediment.</title>
        <authorList>
            <person name="Lindsay M."/>
            <person name="Orcutt B."/>
            <person name="Emerson D."/>
            <person name="Stepanauskas R."/>
            <person name="D'Angelo T."/>
        </authorList>
    </citation>
    <scope>NUCLEOTIDE SEQUENCE [LARGE SCALE GENOMIC DNA]</scope>
    <source>
        <strain evidence="2">SAG AM-311-K15</strain>
    </source>
</reference>
<evidence type="ECO:0000313" key="2">
    <source>
        <dbReference type="EMBL" id="MFC1850684.1"/>
    </source>
</evidence>
<gene>
    <name evidence="2" type="ORF">ACFL27_10875</name>
</gene>
<sequence length="526" mass="57610">MQNQAKNLRAYLKGPSLEIRLKIILSLFFMTLSGGIITALEAQLNSRANDIIIIHGADVPGLSGYSIQYLDAADKAPGTYTGEIHAYSYSQAAGWSQIPFQIEELVAGAYFYESPPDSGLWEIYPPDVLDEDDEIVVDAADLGEIAPAGSVPDSSLVTAPCYRIEVTDPLTLEVGSFYLYANANLTQSFSQDYIANSVVNCEQCPDQRFEGSIDSDRYAVGFAEGNLSNLVNKIDGSNLDIFDLMFMWVDLTYPIFGCQVALPLHLDQGPGNNELVTSARILASIDGPVRCVMHLARHTDIDLLSLNTVTYQIIHFSRNQVLMPLSLSDFSDVSEYVCSLSFSLRFDFNAQAMLMNYYDEYNSDTIDGSQPSEWNYQMPHWRLATGDQTQGTVVITGSVPEDLITLGLIQPLYHDDPSYTDPYGRSTGSDAGHLGCSGFLVPDGIALGNYIQSYPGVYNVDQRITFLSHAAGNVGAAYQNRHDTPLTINAVDLTPPLPTLHPVALFVICLLISLIILKTAGRTVKS</sequence>
<keyword evidence="1" id="KW-0472">Membrane</keyword>
<protein>
    <submittedName>
        <fullName evidence="2">Uncharacterized protein</fullName>
    </submittedName>
</protein>
<proteinExistence type="predicted"/>
<keyword evidence="1" id="KW-1133">Transmembrane helix</keyword>
<organism evidence="2 3">
    <name type="scientific">candidate division CSSED10-310 bacterium</name>
    <dbReference type="NCBI Taxonomy" id="2855610"/>
    <lineage>
        <taxon>Bacteria</taxon>
        <taxon>Bacteria division CSSED10-310</taxon>
    </lineage>
</organism>
<name>A0ABV6YWV2_UNCC1</name>
<feature type="transmembrane region" description="Helical" evidence="1">
    <location>
        <begin position="499"/>
        <end position="517"/>
    </location>
</feature>
<comment type="caution">
    <text evidence="2">The sequence shown here is derived from an EMBL/GenBank/DDBJ whole genome shotgun (WGS) entry which is preliminary data.</text>
</comment>
<accession>A0ABV6YWV2</accession>
<dbReference type="EMBL" id="JBHPBY010000116">
    <property type="protein sequence ID" value="MFC1850684.1"/>
    <property type="molecule type" value="Genomic_DNA"/>
</dbReference>
<keyword evidence="1" id="KW-0812">Transmembrane</keyword>
<evidence type="ECO:0000313" key="3">
    <source>
        <dbReference type="Proteomes" id="UP001594351"/>
    </source>
</evidence>
<keyword evidence="3" id="KW-1185">Reference proteome</keyword>
<feature type="transmembrane region" description="Helical" evidence="1">
    <location>
        <begin position="21"/>
        <end position="40"/>
    </location>
</feature>
<evidence type="ECO:0000256" key="1">
    <source>
        <dbReference type="SAM" id="Phobius"/>
    </source>
</evidence>
<dbReference type="Proteomes" id="UP001594351">
    <property type="component" value="Unassembled WGS sequence"/>
</dbReference>